<dbReference type="RefSeq" id="WP_121204157.1">
    <property type="nucleotide sequence ID" value="NZ_RBZP01000006.1"/>
</dbReference>
<feature type="domain" description="Major facilitator superfamily (MFS) profile" evidence="7">
    <location>
        <begin position="12"/>
        <end position="451"/>
    </location>
</feature>
<dbReference type="CDD" id="cd17321">
    <property type="entry name" value="MFS_MMR_MDR_like"/>
    <property type="match status" value="1"/>
</dbReference>
<feature type="transmembrane region" description="Helical" evidence="6">
    <location>
        <begin position="223"/>
        <end position="245"/>
    </location>
</feature>
<reference evidence="8 9" key="1">
    <citation type="journal article" date="2016" name="Int. J. Syst. Evol. Microbiol.">
        <title>Oceanobacillus halophilus sp. nov., a novel moderately halophilic bacterium from a hypersaline lake.</title>
        <authorList>
            <person name="Amoozegar M.A."/>
            <person name="Bagheri M."/>
            <person name="Makhdoumi A."/>
            <person name="Nikou M.M."/>
            <person name="Fazeli S.A.S."/>
            <person name="Schumann P."/>
            <person name="Sproer C."/>
            <person name="Sanchez-Porro C."/>
            <person name="Ventosa A."/>
        </authorList>
    </citation>
    <scope>NUCLEOTIDE SEQUENCE [LARGE SCALE GENOMIC DNA]</scope>
    <source>
        <strain evidence="8 9">DSM 23996</strain>
    </source>
</reference>
<feature type="transmembrane region" description="Helical" evidence="6">
    <location>
        <begin position="269"/>
        <end position="292"/>
    </location>
</feature>
<evidence type="ECO:0000256" key="5">
    <source>
        <dbReference type="ARBA" id="ARBA00023136"/>
    </source>
</evidence>
<keyword evidence="4 6" id="KW-1133">Transmembrane helix</keyword>
<dbReference type="PRINTS" id="PR01036">
    <property type="entry name" value="TCRTETB"/>
</dbReference>
<feature type="transmembrane region" description="Helical" evidence="6">
    <location>
        <begin position="334"/>
        <end position="353"/>
    </location>
</feature>
<feature type="transmembrane region" description="Helical" evidence="6">
    <location>
        <begin position="304"/>
        <end position="325"/>
    </location>
</feature>
<dbReference type="EMBL" id="RBZP01000006">
    <property type="protein sequence ID" value="RKQ33426.1"/>
    <property type="molecule type" value="Genomic_DNA"/>
</dbReference>
<keyword evidence="2" id="KW-0813">Transport</keyword>
<accession>A0A495A213</accession>
<proteinExistence type="predicted"/>
<dbReference type="PANTHER" id="PTHR23501">
    <property type="entry name" value="MAJOR FACILITATOR SUPERFAMILY"/>
    <property type="match status" value="1"/>
</dbReference>
<feature type="transmembrane region" description="Helical" evidence="6">
    <location>
        <begin position="425"/>
        <end position="447"/>
    </location>
</feature>
<feature type="transmembrane region" description="Helical" evidence="6">
    <location>
        <begin position="12"/>
        <end position="35"/>
    </location>
</feature>
<dbReference type="Proteomes" id="UP000269301">
    <property type="component" value="Unassembled WGS sequence"/>
</dbReference>
<dbReference type="AlphaFoldDB" id="A0A495A213"/>
<evidence type="ECO:0000256" key="2">
    <source>
        <dbReference type="ARBA" id="ARBA00022448"/>
    </source>
</evidence>
<dbReference type="PROSITE" id="PS50850">
    <property type="entry name" value="MFS"/>
    <property type="match status" value="1"/>
</dbReference>
<dbReference type="PANTHER" id="PTHR23501:SF190">
    <property type="entry name" value="MAJOR FACILITATOR SUPERFAMILY MFS_1"/>
    <property type="match status" value="1"/>
</dbReference>
<dbReference type="Gene3D" id="1.20.1250.20">
    <property type="entry name" value="MFS general substrate transporter like domains"/>
    <property type="match status" value="1"/>
</dbReference>
<feature type="transmembrane region" description="Helical" evidence="6">
    <location>
        <begin position="47"/>
        <end position="66"/>
    </location>
</feature>
<feature type="transmembrane region" description="Helical" evidence="6">
    <location>
        <begin position="197"/>
        <end position="217"/>
    </location>
</feature>
<gene>
    <name evidence="8" type="ORF">D8M06_09450</name>
</gene>
<feature type="transmembrane region" description="Helical" evidence="6">
    <location>
        <begin position="359"/>
        <end position="382"/>
    </location>
</feature>
<keyword evidence="3 6" id="KW-0812">Transmembrane</keyword>
<feature type="transmembrane region" description="Helical" evidence="6">
    <location>
        <begin position="107"/>
        <end position="128"/>
    </location>
</feature>
<protein>
    <submittedName>
        <fullName evidence="8">MFS transporter</fullName>
    </submittedName>
</protein>
<evidence type="ECO:0000256" key="4">
    <source>
        <dbReference type="ARBA" id="ARBA00022989"/>
    </source>
</evidence>
<dbReference type="SUPFAM" id="SSF103473">
    <property type="entry name" value="MFS general substrate transporter"/>
    <property type="match status" value="1"/>
</dbReference>
<comment type="subcellular location">
    <subcellularLocation>
        <location evidence="1">Cell membrane</location>
        <topology evidence="1">Multi-pass membrane protein</topology>
    </subcellularLocation>
</comment>
<dbReference type="GO" id="GO:0022857">
    <property type="term" value="F:transmembrane transporter activity"/>
    <property type="evidence" value="ECO:0007669"/>
    <property type="project" value="InterPro"/>
</dbReference>
<dbReference type="Pfam" id="PF07690">
    <property type="entry name" value="MFS_1"/>
    <property type="match status" value="1"/>
</dbReference>
<dbReference type="OrthoDB" id="212436at2"/>
<evidence type="ECO:0000259" key="7">
    <source>
        <dbReference type="PROSITE" id="PS50850"/>
    </source>
</evidence>
<dbReference type="InterPro" id="IPR020846">
    <property type="entry name" value="MFS_dom"/>
</dbReference>
<keyword evidence="9" id="KW-1185">Reference proteome</keyword>
<evidence type="ECO:0000256" key="1">
    <source>
        <dbReference type="ARBA" id="ARBA00004651"/>
    </source>
</evidence>
<dbReference type="InterPro" id="IPR011701">
    <property type="entry name" value="MFS"/>
</dbReference>
<evidence type="ECO:0000313" key="8">
    <source>
        <dbReference type="EMBL" id="RKQ33426.1"/>
    </source>
</evidence>
<sequence length="454" mass="48099">MERHQVSSQKWAIGLFTVGVFMAGLDNGIISTALTTIGESFGVSPSWGAWTVTLYTLGLAISTPIIGKLSDRYGRKRLFIIEIALFGFGSVLVALSPNFLILLMARVIQAIGGGGIFIIGSSHILATLPKEVQGKALGMLGGMHGLSAVIGPNLGAVILSLTGSWQWMFLINVPIAIILILFAFWKLDESRPGTEKPLDMMGTALLTISILSFMYGITQMGNTSFHVVNLLFIVVGLIGFIFLVFHERNLENKGADPILSYSLLTERKYIGTLILGFLSGGFLAGIIFIPAFVQQVLNVPVEHAGYWVTPLALASGVGAGIGGVVTDKYGPLRAIYASGIIGIIGFSLFVFIVNGFVSFSIASALAGISLGILLGAPLNMLAGESAKETEKGTAIGTLSLIRQIGLTIFPAVFAGFIAISKTDGYRQMFLTAAALALLVILVGMLLAKQSHTKQ</sequence>
<evidence type="ECO:0000313" key="9">
    <source>
        <dbReference type="Proteomes" id="UP000269301"/>
    </source>
</evidence>
<dbReference type="GO" id="GO:0005886">
    <property type="term" value="C:plasma membrane"/>
    <property type="evidence" value="ECO:0007669"/>
    <property type="project" value="UniProtKB-SubCell"/>
</dbReference>
<dbReference type="Gene3D" id="1.20.1720.10">
    <property type="entry name" value="Multidrug resistance protein D"/>
    <property type="match status" value="1"/>
</dbReference>
<name>A0A495A213_9BACI</name>
<dbReference type="InterPro" id="IPR036259">
    <property type="entry name" value="MFS_trans_sf"/>
</dbReference>
<comment type="caution">
    <text evidence="8">The sequence shown here is derived from an EMBL/GenBank/DDBJ whole genome shotgun (WGS) entry which is preliminary data.</text>
</comment>
<feature type="transmembrane region" description="Helical" evidence="6">
    <location>
        <begin position="167"/>
        <end position="185"/>
    </location>
</feature>
<keyword evidence="5 6" id="KW-0472">Membrane</keyword>
<organism evidence="8 9">
    <name type="scientific">Oceanobacillus halophilus</name>
    <dbReference type="NCBI Taxonomy" id="930130"/>
    <lineage>
        <taxon>Bacteria</taxon>
        <taxon>Bacillati</taxon>
        <taxon>Bacillota</taxon>
        <taxon>Bacilli</taxon>
        <taxon>Bacillales</taxon>
        <taxon>Bacillaceae</taxon>
        <taxon>Oceanobacillus</taxon>
    </lineage>
</organism>
<evidence type="ECO:0000256" key="6">
    <source>
        <dbReference type="SAM" id="Phobius"/>
    </source>
</evidence>
<feature type="transmembrane region" description="Helical" evidence="6">
    <location>
        <begin position="78"/>
        <end position="101"/>
    </location>
</feature>
<feature type="transmembrane region" description="Helical" evidence="6">
    <location>
        <begin position="140"/>
        <end position="161"/>
    </location>
</feature>
<evidence type="ECO:0000256" key="3">
    <source>
        <dbReference type="ARBA" id="ARBA00022692"/>
    </source>
</evidence>
<feature type="transmembrane region" description="Helical" evidence="6">
    <location>
        <begin position="394"/>
        <end position="419"/>
    </location>
</feature>